<protein>
    <submittedName>
        <fullName evidence="2">Histidine phosphatase superfamily</fullName>
    </submittedName>
</protein>
<dbReference type="PANTHER" id="PTHR48100">
    <property type="entry name" value="BROAD-SPECIFICITY PHOSPHATASE YOR283W-RELATED"/>
    <property type="match status" value="1"/>
</dbReference>
<dbReference type="SMART" id="SM00855">
    <property type="entry name" value="PGAM"/>
    <property type="match status" value="1"/>
</dbReference>
<dbReference type="OrthoDB" id="496981at2759"/>
<evidence type="ECO:0000313" key="2">
    <source>
        <dbReference type="EMBL" id="KAG9240202.1"/>
    </source>
</evidence>
<dbReference type="Gene3D" id="3.40.50.1240">
    <property type="entry name" value="Phosphoglycerate mutase-like"/>
    <property type="match status" value="1"/>
</dbReference>
<dbReference type="GO" id="GO:0005737">
    <property type="term" value="C:cytoplasm"/>
    <property type="evidence" value="ECO:0007669"/>
    <property type="project" value="TreeGrafter"/>
</dbReference>
<dbReference type="PANTHER" id="PTHR48100:SF32">
    <property type="entry name" value="ANCHORED PROTEIN, PUTATIVE (AFU_ORTHOLOGUE AFUA_1G10590)-RELATED"/>
    <property type="match status" value="1"/>
</dbReference>
<dbReference type="InterPro" id="IPR013078">
    <property type="entry name" value="His_Pase_superF_clade-1"/>
</dbReference>
<feature type="signal peptide" evidence="1">
    <location>
        <begin position="1"/>
        <end position="21"/>
    </location>
</feature>
<name>A0A9P7YV04_9HELO</name>
<dbReference type="AlphaFoldDB" id="A0A9P7YV04"/>
<keyword evidence="3" id="KW-1185">Reference proteome</keyword>
<sequence length="619" mass="65116">MCKRFVSLAIVALSLLSAVDASYIEYSSVAGYFLQDDPTTVASTFDYTANNFGLINQTYDTDATFDATATQWQRFENKVSSLRAAAESNVDYKVLFIGRHGEGYHNVAETYYGTPAWNCYWAELDGNGTVIWADAHITDNGAAQAQNANTFWKSQIANQQQSIPQSFYTSPLSRCLETAQITWAGITEQAPTVKELFREHISQHTCDRRSNRTYIEENFPAYPIEAGFAEEDPLWRSVSAETSDGNDVRNTHILADMFGSDTNTYLSITTHSGEAASILRVLNHISFSLATGAVIPVLVKAETIDDAPATSSVLFWSGMNTCTVPPITSLTIGGCICATGTSSIFATSTPTFSVSVSATITATSASATSIGSSPNLPYSNSTSSSSYTEYITSTIRTTSVITVTSCAPTVTHCSAGPHVTTVTIDLYTTVCPVTETEVPTSATVIPVVPSYYTSTVYATSVITIVSCAATVTDCPASSTGVVTSLVPLYTFAFAVSSTETPVENATSVLNATSLTSSSAQTLTSIIPFYTTTFEFTSALPVASLLPAGSSVVPYPSTGSGNGTNTGASSTQVASNAAPAPATKVGGVIFTPSNILSSGANQLDATFALIFAAAVAGLCV</sequence>
<reference evidence="2" key="1">
    <citation type="journal article" date="2021" name="IMA Fungus">
        <title>Genomic characterization of three marine fungi, including Emericellopsis atlantica sp. nov. with signatures of a generalist lifestyle and marine biomass degradation.</title>
        <authorList>
            <person name="Hagestad O.C."/>
            <person name="Hou L."/>
            <person name="Andersen J.H."/>
            <person name="Hansen E.H."/>
            <person name="Altermark B."/>
            <person name="Li C."/>
            <person name="Kuhnert E."/>
            <person name="Cox R.J."/>
            <person name="Crous P.W."/>
            <person name="Spatafora J.W."/>
            <person name="Lail K."/>
            <person name="Amirebrahimi M."/>
            <person name="Lipzen A."/>
            <person name="Pangilinan J."/>
            <person name="Andreopoulos W."/>
            <person name="Hayes R.D."/>
            <person name="Ng V."/>
            <person name="Grigoriev I.V."/>
            <person name="Jackson S.A."/>
            <person name="Sutton T.D.S."/>
            <person name="Dobson A.D.W."/>
            <person name="Rama T."/>
        </authorList>
    </citation>
    <scope>NUCLEOTIDE SEQUENCE</scope>
    <source>
        <strain evidence="2">TRa3180A</strain>
    </source>
</reference>
<feature type="chain" id="PRO_5040441379" evidence="1">
    <location>
        <begin position="22"/>
        <end position="619"/>
    </location>
</feature>
<dbReference type="SUPFAM" id="SSF53254">
    <property type="entry name" value="Phosphoglycerate mutase-like"/>
    <property type="match status" value="1"/>
</dbReference>
<dbReference type="Proteomes" id="UP000887226">
    <property type="component" value="Unassembled WGS sequence"/>
</dbReference>
<comment type="caution">
    <text evidence="2">The sequence shown here is derived from an EMBL/GenBank/DDBJ whole genome shotgun (WGS) entry which is preliminary data.</text>
</comment>
<dbReference type="InterPro" id="IPR029033">
    <property type="entry name" value="His_PPase_superfam"/>
</dbReference>
<organism evidence="2 3">
    <name type="scientific">Calycina marina</name>
    <dbReference type="NCBI Taxonomy" id="1763456"/>
    <lineage>
        <taxon>Eukaryota</taxon>
        <taxon>Fungi</taxon>
        <taxon>Dikarya</taxon>
        <taxon>Ascomycota</taxon>
        <taxon>Pezizomycotina</taxon>
        <taxon>Leotiomycetes</taxon>
        <taxon>Helotiales</taxon>
        <taxon>Pezizellaceae</taxon>
        <taxon>Calycina</taxon>
    </lineage>
</organism>
<dbReference type="GO" id="GO:0016791">
    <property type="term" value="F:phosphatase activity"/>
    <property type="evidence" value="ECO:0007669"/>
    <property type="project" value="TreeGrafter"/>
</dbReference>
<accession>A0A9P7YV04</accession>
<proteinExistence type="predicted"/>
<keyword evidence="1" id="KW-0732">Signal</keyword>
<evidence type="ECO:0000256" key="1">
    <source>
        <dbReference type="SAM" id="SignalP"/>
    </source>
</evidence>
<dbReference type="InterPro" id="IPR050275">
    <property type="entry name" value="PGM_Phosphatase"/>
</dbReference>
<gene>
    <name evidence="2" type="ORF">BJ878DRAFT_561886</name>
</gene>
<dbReference type="CDD" id="cd07067">
    <property type="entry name" value="HP_PGM_like"/>
    <property type="match status" value="1"/>
</dbReference>
<evidence type="ECO:0000313" key="3">
    <source>
        <dbReference type="Proteomes" id="UP000887226"/>
    </source>
</evidence>
<dbReference type="Pfam" id="PF00300">
    <property type="entry name" value="His_Phos_1"/>
    <property type="match status" value="1"/>
</dbReference>
<dbReference type="EMBL" id="MU254541">
    <property type="protein sequence ID" value="KAG9240202.1"/>
    <property type="molecule type" value="Genomic_DNA"/>
</dbReference>